<keyword evidence="2 6" id="KW-0288">FMN</keyword>
<proteinExistence type="inferred from homology"/>
<sequence length="385" mass="40854">MTFFLSVALTGAGAHPGAWRSPAARPGELTSARYWTDLVLSAERAHLDFVTLEDGFGRDPQRPSEVGLRLDATLLAARIAPSTGRIGIVPAAVTSQTEPFHLSKAIATLDYVSSGRAGVLPQISIADQDYALVGRRAPLPPADAWAEAADWVEVVRRLWDSWEDDAEIRDVATGRFVDIDKLHYVDFAGPYFSVRGPSITPRPPQGQPVVVVAAGREAGDGAIGVAAAQADVAILTDPLADPDAATALAELDGLRAATGGAAQRRLTDLVVFLDDRDTTGADRLAELDDRHGASAATGTAVFSGSPTDLAALLVHRQQAGYDGVRLWPGVLPTDLEVIVHALVPELRRLGLRETEYLSESLRDRLDLPVAPNRYAAVSSDIGALA</sequence>
<evidence type="ECO:0000256" key="1">
    <source>
        <dbReference type="ARBA" id="ARBA00022630"/>
    </source>
</evidence>
<organism evidence="8 9">
    <name type="scientific">Nakamurella alba</name>
    <dbReference type="NCBI Taxonomy" id="2665158"/>
    <lineage>
        <taxon>Bacteria</taxon>
        <taxon>Bacillati</taxon>
        <taxon>Actinomycetota</taxon>
        <taxon>Actinomycetes</taxon>
        <taxon>Nakamurellales</taxon>
        <taxon>Nakamurellaceae</taxon>
        <taxon>Nakamurella</taxon>
    </lineage>
</organism>
<dbReference type="Proteomes" id="UP000460221">
    <property type="component" value="Unassembled WGS sequence"/>
</dbReference>
<dbReference type="GO" id="GO:0004497">
    <property type="term" value="F:monooxygenase activity"/>
    <property type="evidence" value="ECO:0007669"/>
    <property type="project" value="UniProtKB-KW"/>
</dbReference>
<accession>A0A7K1FTC5</accession>
<keyword evidence="3" id="KW-0560">Oxidoreductase</keyword>
<comment type="caution">
    <text evidence="8">The sequence shown here is derived from an EMBL/GenBank/DDBJ whole genome shotgun (WGS) entry which is preliminary data.</text>
</comment>
<evidence type="ECO:0000256" key="5">
    <source>
        <dbReference type="ARBA" id="ARBA00033748"/>
    </source>
</evidence>
<dbReference type="GO" id="GO:0016705">
    <property type="term" value="F:oxidoreductase activity, acting on paired donors, with incorporation or reduction of molecular oxygen"/>
    <property type="evidence" value="ECO:0007669"/>
    <property type="project" value="InterPro"/>
</dbReference>
<dbReference type="PIRSF" id="PIRSF000337">
    <property type="entry name" value="NTA_MOA"/>
    <property type="match status" value="1"/>
</dbReference>
<gene>
    <name evidence="8" type="ORF">GIS00_22135</name>
</gene>
<dbReference type="Gene3D" id="3.20.20.30">
    <property type="entry name" value="Luciferase-like domain"/>
    <property type="match status" value="1"/>
</dbReference>
<dbReference type="SUPFAM" id="SSF51679">
    <property type="entry name" value="Bacterial luciferase-like"/>
    <property type="match status" value="1"/>
</dbReference>
<feature type="domain" description="Luciferase-like" evidence="7">
    <location>
        <begin position="24"/>
        <end position="276"/>
    </location>
</feature>
<dbReference type="PANTHER" id="PTHR30011">
    <property type="entry name" value="ALKANESULFONATE MONOOXYGENASE-RELATED"/>
    <property type="match status" value="1"/>
</dbReference>
<comment type="similarity">
    <text evidence="5">Belongs to the NtaA/SnaA/DszA monooxygenase family.</text>
</comment>
<dbReference type="RefSeq" id="WP_154770655.1">
    <property type="nucleotide sequence ID" value="NZ_WLYK01000011.1"/>
</dbReference>
<keyword evidence="1 6" id="KW-0285">Flavoprotein</keyword>
<keyword evidence="9" id="KW-1185">Reference proteome</keyword>
<dbReference type="InterPro" id="IPR011251">
    <property type="entry name" value="Luciferase-like_dom"/>
</dbReference>
<evidence type="ECO:0000256" key="4">
    <source>
        <dbReference type="ARBA" id="ARBA00023033"/>
    </source>
</evidence>
<evidence type="ECO:0000256" key="3">
    <source>
        <dbReference type="ARBA" id="ARBA00023002"/>
    </source>
</evidence>
<dbReference type="EMBL" id="WLYK01000011">
    <property type="protein sequence ID" value="MTD16639.1"/>
    <property type="molecule type" value="Genomic_DNA"/>
</dbReference>
<keyword evidence="4" id="KW-0503">Monooxygenase</keyword>
<evidence type="ECO:0000313" key="8">
    <source>
        <dbReference type="EMBL" id="MTD16639.1"/>
    </source>
</evidence>
<dbReference type="AlphaFoldDB" id="A0A7K1FTC5"/>
<evidence type="ECO:0000259" key="7">
    <source>
        <dbReference type="Pfam" id="PF00296"/>
    </source>
</evidence>
<protein>
    <submittedName>
        <fullName evidence="8">LLM class flavin-dependent oxidoreductase</fullName>
    </submittedName>
</protein>
<dbReference type="InterPro" id="IPR016215">
    <property type="entry name" value="NTA_MOA"/>
</dbReference>
<evidence type="ECO:0000313" key="9">
    <source>
        <dbReference type="Proteomes" id="UP000460221"/>
    </source>
</evidence>
<dbReference type="InterPro" id="IPR051260">
    <property type="entry name" value="Diverse_substr_monoxygenases"/>
</dbReference>
<evidence type="ECO:0000256" key="6">
    <source>
        <dbReference type="PIRSR" id="PIRSR000337-1"/>
    </source>
</evidence>
<dbReference type="PANTHER" id="PTHR30011:SF16">
    <property type="entry name" value="C2H2 FINGER DOMAIN TRANSCRIPTION FACTOR (EUROFUNG)-RELATED"/>
    <property type="match status" value="1"/>
</dbReference>
<reference evidence="8 9" key="1">
    <citation type="submission" date="2019-11" db="EMBL/GenBank/DDBJ databases">
        <authorList>
            <person name="Jiang L.-Q."/>
        </authorList>
    </citation>
    <scope>NUCLEOTIDE SEQUENCE [LARGE SCALE GENOMIC DNA]</scope>
    <source>
        <strain evidence="8 9">YIM 132087</strain>
    </source>
</reference>
<dbReference type="InterPro" id="IPR036661">
    <property type="entry name" value="Luciferase-like_sf"/>
</dbReference>
<evidence type="ECO:0000256" key="2">
    <source>
        <dbReference type="ARBA" id="ARBA00022643"/>
    </source>
</evidence>
<name>A0A7K1FTC5_9ACTN</name>
<feature type="binding site" evidence="6">
    <location>
        <position position="54"/>
    </location>
    <ligand>
        <name>FMN</name>
        <dbReference type="ChEBI" id="CHEBI:58210"/>
    </ligand>
</feature>
<dbReference type="Pfam" id="PF00296">
    <property type="entry name" value="Bac_luciferase"/>
    <property type="match status" value="1"/>
</dbReference>